<accession>A0A8C8X3S3</accession>
<proteinExistence type="inferred from homology"/>
<feature type="compositionally biased region" description="Low complexity" evidence="3">
    <location>
        <begin position="1"/>
        <end position="15"/>
    </location>
</feature>
<feature type="compositionally biased region" description="Gly residues" evidence="3">
    <location>
        <begin position="82"/>
        <end position="92"/>
    </location>
</feature>
<dbReference type="Ensembl" id="ENSPLOT00000015207.1">
    <property type="protein sequence ID" value="ENSPLOP00000013712.1"/>
    <property type="gene ID" value="ENSPLOG00000010066.1"/>
</dbReference>
<feature type="region of interest" description="Disordered" evidence="3">
    <location>
        <begin position="1"/>
        <end position="23"/>
    </location>
</feature>
<reference evidence="4" key="2">
    <citation type="submission" date="2025-09" db="UniProtKB">
        <authorList>
            <consortium name="Ensembl"/>
        </authorList>
    </citation>
    <scope>IDENTIFICATION</scope>
</reference>
<keyword evidence="2" id="KW-0417">Keratinization</keyword>
<dbReference type="Proteomes" id="UP000694399">
    <property type="component" value="Unassembled WGS sequence"/>
</dbReference>
<organism evidence="4 5">
    <name type="scientific">Panthera leo</name>
    <name type="common">Lion</name>
    <dbReference type="NCBI Taxonomy" id="9689"/>
    <lineage>
        <taxon>Eukaryota</taxon>
        <taxon>Metazoa</taxon>
        <taxon>Chordata</taxon>
        <taxon>Craniata</taxon>
        <taxon>Vertebrata</taxon>
        <taxon>Euteleostomi</taxon>
        <taxon>Mammalia</taxon>
        <taxon>Eutheria</taxon>
        <taxon>Laurasiatheria</taxon>
        <taxon>Carnivora</taxon>
        <taxon>Feliformia</taxon>
        <taxon>Felidae</taxon>
        <taxon>Pantherinae</taxon>
        <taxon>Panthera</taxon>
    </lineage>
</organism>
<evidence type="ECO:0000256" key="2">
    <source>
        <dbReference type="ARBA" id="ARBA00023249"/>
    </source>
</evidence>
<dbReference type="InterPro" id="IPR028205">
    <property type="entry name" value="LCE"/>
</dbReference>
<sequence length="92" mass="8764">RASSSASLLPSAPHCPSAPPKSPAQCLPPASFSCAPGSGASCDPSSGGDCCLSHRRCHGSHGGRRHSSSSCDGGSALQSGVSGCGHGSVGGC</sequence>
<dbReference type="GO" id="GO:0031424">
    <property type="term" value="P:keratinization"/>
    <property type="evidence" value="ECO:0007669"/>
    <property type="project" value="UniProtKB-KW"/>
</dbReference>
<keyword evidence="5" id="KW-1185">Reference proteome</keyword>
<dbReference type="AlphaFoldDB" id="A0A8C8X3S3"/>
<reference evidence="4" key="1">
    <citation type="submission" date="2025-08" db="UniProtKB">
        <authorList>
            <consortium name="Ensembl"/>
        </authorList>
    </citation>
    <scope>IDENTIFICATION</scope>
</reference>
<feature type="compositionally biased region" description="Low complexity" evidence="3">
    <location>
        <begin position="68"/>
        <end position="81"/>
    </location>
</feature>
<protein>
    <submittedName>
        <fullName evidence="4">Uncharacterized protein</fullName>
    </submittedName>
</protein>
<name>A0A8C8X3S3_PANLE</name>
<feature type="region of interest" description="Disordered" evidence="3">
    <location>
        <begin position="59"/>
        <end position="92"/>
    </location>
</feature>
<evidence type="ECO:0000313" key="4">
    <source>
        <dbReference type="Ensembl" id="ENSPLOP00000013712.1"/>
    </source>
</evidence>
<evidence type="ECO:0000313" key="5">
    <source>
        <dbReference type="Proteomes" id="UP000694399"/>
    </source>
</evidence>
<dbReference type="Pfam" id="PF14672">
    <property type="entry name" value="LCE"/>
    <property type="match status" value="1"/>
</dbReference>
<comment type="similarity">
    <text evidence="1">Belongs to the LCE family.</text>
</comment>
<evidence type="ECO:0000256" key="3">
    <source>
        <dbReference type="SAM" id="MobiDB-lite"/>
    </source>
</evidence>
<evidence type="ECO:0000256" key="1">
    <source>
        <dbReference type="ARBA" id="ARBA00006189"/>
    </source>
</evidence>